<evidence type="ECO:0000256" key="11">
    <source>
        <dbReference type="RuleBase" id="RU003357"/>
    </source>
</evidence>
<dbReference type="InterPro" id="IPR000531">
    <property type="entry name" value="Beta-barrel_TonB"/>
</dbReference>
<evidence type="ECO:0000256" key="9">
    <source>
        <dbReference type="ARBA" id="ARBA00023136"/>
    </source>
</evidence>
<feature type="domain" description="TonB-dependent receptor plug" evidence="13">
    <location>
        <begin position="53"/>
        <end position="160"/>
    </location>
</feature>
<sequence>MQESYGLAVTPVAAAVAAALYPGLTTQAQETQTATRGVLEEIVVSARKRTESAQDIPIAIQALSQDTLAAMGAKAMEDYARFIPSVNVVTYSNSSSVVVFRGAITGAGYIAQSTSSVYLDEISITTTGAQPSVRMVDIERVEALSGPQGTLYGSDAQAGTMRVVTNKPNPSIFESVFDGEVRAGPDSDLSYRGSLVFNIPLIEDKLALRVVGYNDKDGGFIDNVFGHTPDESAIQGPGFYPAGFGTLDNSAAVEDRWNDSETIGGRASLRWDINDDWSTTVSIAGQDSDSGADNHYDPYVGDLKTVRFHDEWTTDKFSLYSLTIEGDLGFAQLVSATSYYERKHNYQVDSTTYAHYWAASYCHDSAYTSAELPYYWTNPDTGYVVFYPVYCHGTSVDSDFFNLSKLNAQQDKFTQEIRLSHQGDTLDWIVGLYYEDSLDAWQSSFAGPTTGGDGSVNVYQDSVSLNYWEWFFSDLYGTPVTYPDATSHWHSESRTDWEQKAVFGEATWHINDRLDLTVGGRYFDRSNTNRYVVRSPGGFNNVGEPSINDPELRDAILATGEVPGRTGRDKEFIPKVSLSYAFADNRLMYGLYTRGKRPGGINRTRGEPFFPANYESDLMDNYEVGYKSLFAEGAGRFNATGYHMVWSDYQLELVDPSSAVCEDPLVDAVPGVCGQPWQRVVANAGEAHITGLSVELDYAPNANWTLGMNAEFMQAETDTEHDLNGDGINNLVAGLRLPVVPKFKASGWAEYHWPVQWNGQKDAFIRTQWSYTGDTLNILEPLSAVDSPNPQFKNAAYTIGDIRAGLTGDDWEVSVFVNNVTDERAQYTHADGYFDWGASSVADGRERIQNIYTNRPREFGVRYTKRWGD</sequence>
<evidence type="ECO:0000313" key="14">
    <source>
        <dbReference type="EMBL" id="ANO50142.1"/>
    </source>
</evidence>
<feature type="domain" description="TonB-dependent receptor-like beta-barrel" evidence="12">
    <location>
        <begin position="399"/>
        <end position="820"/>
    </location>
</feature>
<protein>
    <recommendedName>
        <fullName evidence="16">TonB-dependent receptor</fullName>
    </recommendedName>
</protein>
<reference evidence="14 15" key="1">
    <citation type="submission" date="2016-06" db="EMBL/GenBank/DDBJ databases">
        <title>Complete genome sequence of a deep-branching marine Gamma Proteobacterium Woeseia oceani type strain XK5.</title>
        <authorList>
            <person name="Mu D."/>
            <person name="Du Z."/>
        </authorList>
    </citation>
    <scope>NUCLEOTIDE SEQUENCE [LARGE SCALE GENOMIC DNA]</scope>
    <source>
        <strain evidence="14 15">XK5</strain>
    </source>
</reference>
<evidence type="ECO:0000313" key="15">
    <source>
        <dbReference type="Proteomes" id="UP000092695"/>
    </source>
</evidence>
<keyword evidence="7" id="KW-0406">Ion transport</keyword>
<keyword evidence="4" id="KW-0410">Iron transport</keyword>
<keyword evidence="2" id="KW-0813">Transport</keyword>
<dbReference type="RefSeq" id="WP_068612258.1">
    <property type="nucleotide sequence ID" value="NZ_CP016268.1"/>
</dbReference>
<keyword evidence="15" id="KW-1185">Reference proteome</keyword>
<evidence type="ECO:0000256" key="4">
    <source>
        <dbReference type="ARBA" id="ARBA00022496"/>
    </source>
</evidence>
<dbReference type="AlphaFoldDB" id="A0A193LCA6"/>
<evidence type="ECO:0000256" key="10">
    <source>
        <dbReference type="ARBA" id="ARBA00023237"/>
    </source>
</evidence>
<organism evidence="14 15">
    <name type="scientific">Woeseia oceani</name>
    <dbReference type="NCBI Taxonomy" id="1548547"/>
    <lineage>
        <taxon>Bacteria</taxon>
        <taxon>Pseudomonadati</taxon>
        <taxon>Pseudomonadota</taxon>
        <taxon>Gammaproteobacteria</taxon>
        <taxon>Woeseiales</taxon>
        <taxon>Woeseiaceae</taxon>
        <taxon>Woeseia</taxon>
    </lineage>
</organism>
<comment type="similarity">
    <text evidence="11">Belongs to the TonB-dependent receptor family.</text>
</comment>
<gene>
    <name evidence="14" type="ORF">BA177_01930</name>
</gene>
<proteinExistence type="inferred from homology"/>
<keyword evidence="10" id="KW-0998">Cell outer membrane</keyword>
<dbReference type="PANTHER" id="PTHR32552">
    <property type="entry name" value="FERRICHROME IRON RECEPTOR-RELATED"/>
    <property type="match status" value="1"/>
</dbReference>
<keyword evidence="9 11" id="KW-0472">Membrane</keyword>
<dbReference type="GO" id="GO:0006826">
    <property type="term" value="P:iron ion transport"/>
    <property type="evidence" value="ECO:0007669"/>
    <property type="project" value="UniProtKB-KW"/>
</dbReference>
<keyword evidence="5" id="KW-0812">Transmembrane</keyword>
<evidence type="ECO:0000256" key="2">
    <source>
        <dbReference type="ARBA" id="ARBA00022448"/>
    </source>
</evidence>
<evidence type="ECO:0008006" key="16">
    <source>
        <dbReference type="Google" id="ProtNLM"/>
    </source>
</evidence>
<evidence type="ECO:0000256" key="1">
    <source>
        <dbReference type="ARBA" id="ARBA00004571"/>
    </source>
</evidence>
<dbReference type="PANTHER" id="PTHR32552:SF81">
    <property type="entry name" value="TONB-DEPENDENT OUTER MEMBRANE RECEPTOR"/>
    <property type="match status" value="1"/>
</dbReference>
<keyword evidence="8 11" id="KW-0798">TonB box</keyword>
<evidence type="ECO:0000256" key="6">
    <source>
        <dbReference type="ARBA" id="ARBA00023004"/>
    </source>
</evidence>
<dbReference type="InterPro" id="IPR012910">
    <property type="entry name" value="Plug_dom"/>
</dbReference>
<evidence type="ECO:0000256" key="3">
    <source>
        <dbReference type="ARBA" id="ARBA00022452"/>
    </source>
</evidence>
<dbReference type="Pfam" id="PF07715">
    <property type="entry name" value="Plug"/>
    <property type="match status" value="1"/>
</dbReference>
<dbReference type="KEGG" id="woc:BA177_01930"/>
<keyword evidence="3" id="KW-1134">Transmembrane beta strand</keyword>
<accession>A0A193LCA6</accession>
<dbReference type="Gene3D" id="2.40.170.20">
    <property type="entry name" value="TonB-dependent receptor, beta-barrel domain"/>
    <property type="match status" value="1"/>
</dbReference>
<name>A0A193LCA6_9GAMM</name>
<dbReference type="Proteomes" id="UP000092695">
    <property type="component" value="Chromosome"/>
</dbReference>
<dbReference type="SUPFAM" id="SSF56935">
    <property type="entry name" value="Porins"/>
    <property type="match status" value="1"/>
</dbReference>
<dbReference type="EMBL" id="CP016268">
    <property type="protein sequence ID" value="ANO50142.1"/>
    <property type="molecule type" value="Genomic_DNA"/>
</dbReference>
<dbReference type="InterPro" id="IPR036942">
    <property type="entry name" value="Beta-barrel_TonB_sf"/>
</dbReference>
<evidence type="ECO:0000259" key="12">
    <source>
        <dbReference type="Pfam" id="PF00593"/>
    </source>
</evidence>
<evidence type="ECO:0000256" key="7">
    <source>
        <dbReference type="ARBA" id="ARBA00023065"/>
    </source>
</evidence>
<dbReference type="GO" id="GO:0009279">
    <property type="term" value="C:cell outer membrane"/>
    <property type="evidence" value="ECO:0007669"/>
    <property type="project" value="UniProtKB-SubCell"/>
</dbReference>
<evidence type="ECO:0000256" key="5">
    <source>
        <dbReference type="ARBA" id="ARBA00022692"/>
    </source>
</evidence>
<comment type="subcellular location">
    <subcellularLocation>
        <location evidence="1">Cell outer membrane</location>
        <topology evidence="1">Multi-pass membrane protein</topology>
    </subcellularLocation>
</comment>
<evidence type="ECO:0000256" key="8">
    <source>
        <dbReference type="ARBA" id="ARBA00023077"/>
    </source>
</evidence>
<dbReference type="InterPro" id="IPR039426">
    <property type="entry name" value="TonB-dep_rcpt-like"/>
</dbReference>
<evidence type="ECO:0000259" key="13">
    <source>
        <dbReference type="Pfam" id="PF07715"/>
    </source>
</evidence>
<dbReference type="Pfam" id="PF00593">
    <property type="entry name" value="TonB_dep_Rec_b-barrel"/>
    <property type="match status" value="1"/>
</dbReference>
<keyword evidence="6" id="KW-0408">Iron</keyword>
<dbReference type="STRING" id="1548547.BA177_01930"/>